<comment type="caution">
    <text evidence="10">The sequence shown here is derived from an EMBL/GenBank/DDBJ whole genome shotgun (WGS) entry which is preliminary data.</text>
</comment>
<feature type="domain" description="ABC transporter" evidence="8">
    <location>
        <begin position="367"/>
        <end position="591"/>
    </location>
</feature>
<dbReference type="CDD" id="cd07346">
    <property type="entry name" value="ABC_6TM_exporters"/>
    <property type="match status" value="1"/>
</dbReference>
<feature type="transmembrane region" description="Helical" evidence="7">
    <location>
        <begin position="269"/>
        <end position="293"/>
    </location>
</feature>
<keyword evidence="6 7" id="KW-0472">Membrane</keyword>
<dbReference type="SMART" id="SM00382">
    <property type="entry name" value="AAA"/>
    <property type="match status" value="1"/>
</dbReference>
<dbReference type="InterPro" id="IPR003593">
    <property type="entry name" value="AAA+_ATPase"/>
</dbReference>
<feature type="transmembrane region" description="Helical" evidence="7">
    <location>
        <begin position="49"/>
        <end position="75"/>
    </location>
</feature>
<dbReference type="GO" id="GO:0005524">
    <property type="term" value="F:ATP binding"/>
    <property type="evidence" value="ECO:0007669"/>
    <property type="project" value="UniProtKB-KW"/>
</dbReference>
<evidence type="ECO:0000256" key="7">
    <source>
        <dbReference type="SAM" id="Phobius"/>
    </source>
</evidence>
<dbReference type="InterPro" id="IPR036640">
    <property type="entry name" value="ABC1_TM_sf"/>
</dbReference>
<dbReference type="OrthoDB" id="9806127at2"/>
<dbReference type="AlphaFoldDB" id="A0A5J5KVR8"/>
<dbReference type="SUPFAM" id="SSF90123">
    <property type="entry name" value="ABC transporter transmembrane region"/>
    <property type="match status" value="1"/>
</dbReference>
<dbReference type="RefSeq" id="WP_158034317.1">
    <property type="nucleotide sequence ID" value="NZ_ML708621.1"/>
</dbReference>
<dbReference type="InterPro" id="IPR011527">
    <property type="entry name" value="ABC1_TM_dom"/>
</dbReference>
<dbReference type="Pfam" id="PF00664">
    <property type="entry name" value="ABC_membrane"/>
    <property type="match status" value="1"/>
</dbReference>
<keyword evidence="3" id="KW-0547">Nucleotide-binding</keyword>
<evidence type="ECO:0000256" key="1">
    <source>
        <dbReference type="ARBA" id="ARBA00004651"/>
    </source>
</evidence>
<dbReference type="GO" id="GO:0015421">
    <property type="term" value="F:ABC-type oligopeptide transporter activity"/>
    <property type="evidence" value="ECO:0007669"/>
    <property type="project" value="TreeGrafter"/>
</dbReference>
<dbReference type="GO" id="GO:0005886">
    <property type="term" value="C:plasma membrane"/>
    <property type="evidence" value="ECO:0007669"/>
    <property type="project" value="UniProtKB-SubCell"/>
</dbReference>
<evidence type="ECO:0000259" key="8">
    <source>
        <dbReference type="PROSITE" id="PS50893"/>
    </source>
</evidence>
<dbReference type="PROSITE" id="PS50893">
    <property type="entry name" value="ABC_TRANSPORTER_2"/>
    <property type="match status" value="1"/>
</dbReference>
<comment type="subcellular location">
    <subcellularLocation>
        <location evidence="1">Cell membrane</location>
        <topology evidence="1">Multi-pass membrane protein</topology>
    </subcellularLocation>
</comment>
<dbReference type="EMBL" id="SZWF01000015">
    <property type="protein sequence ID" value="KAA9393674.1"/>
    <property type="molecule type" value="Genomic_DNA"/>
</dbReference>
<evidence type="ECO:0000256" key="3">
    <source>
        <dbReference type="ARBA" id="ARBA00022741"/>
    </source>
</evidence>
<dbReference type="InterPro" id="IPR039421">
    <property type="entry name" value="Type_1_exporter"/>
</dbReference>
<evidence type="ECO:0000256" key="4">
    <source>
        <dbReference type="ARBA" id="ARBA00022840"/>
    </source>
</evidence>
<proteinExistence type="predicted"/>
<evidence type="ECO:0000256" key="6">
    <source>
        <dbReference type="ARBA" id="ARBA00023136"/>
    </source>
</evidence>
<feature type="transmembrane region" description="Helical" evidence="7">
    <location>
        <begin position="185"/>
        <end position="204"/>
    </location>
</feature>
<keyword evidence="2 7" id="KW-0812">Transmembrane</keyword>
<sequence length="596" mass="62504">MSAREAPGAGAAAQLTQRQPRILPVATGRQTLAELWAAFRGRRVALAGILLLFALGAVMALVVPLLIGAIVDLIIAGRGQAVWWMIVLLGSAGVVTGVLAWLSAWGMARLVEPVLAGLRERFVSQVLRLPRQLVDSVGGGDVLSRATADVTELSENATSILPRLTSLVFTLVAVGLGLGALDWRYLAAALVVAPMVAWTMRWYLRTGPVTYAAERRALAGRARHVVDTFRAERTVRAYRLEDRQVAQVRDASWVHVGWAMRTRIVQNVLMARVSSTELAGLLVVLVVATWIALTTDTTAGALTAGVLLFLRIMDPVAEMLFIADDLQSAASALGRVVGVTRLGSAGNPERAVAAGGPGERGATSALVSLRGVRFAYDDGPEVLHGIDLDLHPGEHVALVGSTGSGKSTLAAIVSGLLGADSGRRSATVPDEAIGTVTQEDHVFAATLRENLTLAAPDAGDDHLLAVIDRLGAGALLADCPEGLDTVLGRQGHTLDPAASQQLALVRLALAGPQLAVLDEATAEAGSVDARRLEQTAAAAVRGRAALVVAHRLSQAAACDCILVLEGGTVVERGSHHELVSAGGRYAQLWRVWSRGE</sequence>
<gene>
    <name evidence="10" type="ORF">FCK90_10835</name>
</gene>
<dbReference type="GO" id="GO:0016887">
    <property type="term" value="F:ATP hydrolysis activity"/>
    <property type="evidence" value="ECO:0007669"/>
    <property type="project" value="InterPro"/>
</dbReference>
<dbReference type="InterPro" id="IPR027417">
    <property type="entry name" value="P-loop_NTPase"/>
</dbReference>
<dbReference type="PANTHER" id="PTHR43394">
    <property type="entry name" value="ATP-DEPENDENT PERMEASE MDL1, MITOCHONDRIAL"/>
    <property type="match status" value="1"/>
</dbReference>
<dbReference type="SUPFAM" id="SSF52540">
    <property type="entry name" value="P-loop containing nucleoside triphosphate hydrolases"/>
    <property type="match status" value="1"/>
</dbReference>
<dbReference type="InterPro" id="IPR003439">
    <property type="entry name" value="ABC_transporter-like_ATP-bd"/>
</dbReference>
<reference evidence="10 11" key="1">
    <citation type="submission" date="2019-05" db="EMBL/GenBank/DDBJ databases">
        <title>Kocuria coralli sp. nov., a novel actinobacterium isolated from coral reef seawater.</title>
        <authorList>
            <person name="Li J."/>
        </authorList>
    </citation>
    <scope>NUCLEOTIDE SEQUENCE [LARGE SCALE GENOMIC DNA]</scope>
    <source>
        <strain evidence="10 11">SCSIO 13007</strain>
    </source>
</reference>
<accession>A0A5J5KVR8</accession>
<keyword evidence="5 7" id="KW-1133">Transmembrane helix</keyword>
<evidence type="ECO:0000313" key="10">
    <source>
        <dbReference type="EMBL" id="KAA9393674.1"/>
    </source>
</evidence>
<dbReference type="Gene3D" id="1.20.1560.10">
    <property type="entry name" value="ABC transporter type 1, transmembrane domain"/>
    <property type="match status" value="1"/>
</dbReference>
<organism evidence="10 11">
    <name type="scientific">Kocuria coralli</name>
    <dbReference type="NCBI Taxonomy" id="1461025"/>
    <lineage>
        <taxon>Bacteria</taxon>
        <taxon>Bacillati</taxon>
        <taxon>Actinomycetota</taxon>
        <taxon>Actinomycetes</taxon>
        <taxon>Micrococcales</taxon>
        <taxon>Micrococcaceae</taxon>
        <taxon>Kocuria</taxon>
    </lineage>
</organism>
<feature type="transmembrane region" description="Helical" evidence="7">
    <location>
        <begin position="160"/>
        <end position="179"/>
    </location>
</feature>
<feature type="transmembrane region" description="Helical" evidence="7">
    <location>
        <begin position="81"/>
        <end position="102"/>
    </location>
</feature>
<feature type="domain" description="ABC transmembrane type-1" evidence="9">
    <location>
        <begin position="47"/>
        <end position="328"/>
    </location>
</feature>
<dbReference type="Gene3D" id="3.40.50.300">
    <property type="entry name" value="P-loop containing nucleotide triphosphate hydrolases"/>
    <property type="match status" value="1"/>
</dbReference>
<evidence type="ECO:0000256" key="2">
    <source>
        <dbReference type="ARBA" id="ARBA00022692"/>
    </source>
</evidence>
<dbReference type="Proteomes" id="UP000325957">
    <property type="component" value="Unassembled WGS sequence"/>
</dbReference>
<keyword evidence="4 10" id="KW-0067">ATP-binding</keyword>
<name>A0A5J5KVR8_9MICC</name>
<evidence type="ECO:0000259" key="9">
    <source>
        <dbReference type="PROSITE" id="PS50929"/>
    </source>
</evidence>
<keyword evidence="11" id="KW-1185">Reference proteome</keyword>
<dbReference type="PANTHER" id="PTHR43394:SF1">
    <property type="entry name" value="ATP-BINDING CASSETTE SUB-FAMILY B MEMBER 10, MITOCHONDRIAL"/>
    <property type="match status" value="1"/>
</dbReference>
<dbReference type="PROSITE" id="PS50929">
    <property type="entry name" value="ABC_TM1F"/>
    <property type="match status" value="1"/>
</dbReference>
<evidence type="ECO:0000256" key="5">
    <source>
        <dbReference type="ARBA" id="ARBA00022989"/>
    </source>
</evidence>
<dbReference type="Pfam" id="PF00005">
    <property type="entry name" value="ABC_tran"/>
    <property type="match status" value="1"/>
</dbReference>
<protein>
    <submittedName>
        <fullName evidence="10">ABC transporter ATP-binding protein</fullName>
    </submittedName>
</protein>
<evidence type="ECO:0000313" key="11">
    <source>
        <dbReference type="Proteomes" id="UP000325957"/>
    </source>
</evidence>